<dbReference type="SUPFAM" id="SSF56645">
    <property type="entry name" value="Acyl-CoA dehydrogenase NM domain-like"/>
    <property type="match status" value="1"/>
</dbReference>
<dbReference type="InterPro" id="IPR036250">
    <property type="entry name" value="AcylCo_DH-like_C"/>
</dbReference>
<gene>
    <name evidence="6" type="ORF">EYW49_18605</name>
</gene>
<evidence type="ECO:0000313" key="6">
    <source>
        <dbReference type="EMBL" id="TBW34296.1"/>
    </source>
</evidence>
<dbReference type="Pfam" id="PF18158">
    <property type="entry name" value="AidB_N"/>
    <property type="match status" value="1"/>
</dbReference>
<evidence type="ECO:0000256" key="3">
    <source>
        <dbReference type="ARBA" id="ARBA00022827"/>
    </source>
</evidence>
<dbReference type="Proteomes" id="UP000292781">
    <property type="component" value="Unassembled WGS sequence"/>
</dbReference>
<evidence type="ECO:0000259" key="4">
    <source>
        <dbReference type="Pfam" id="PF00441"/>
    </source>
</evidence>
<dbReference type="PANTHER" id="PTHR42707">
    <property type="entry name" value="ACYL-COA DEHYDROGENASE"/>
    <property type="match status" value="1"/>
</dbReference>
<comment type="similarity">
    <text evidence="1">Belongs to the acyl-CoA dehydrogenase family.</text>
</comment>
<sequence>MGGAAETRGTGRIPSFTPRNAFESDAILIGALEGMLGPEAERGLAEHGAYWGSSEVRELVRLAETHPPHLVDRDPFGERLDGVEYHPARHALVRRSIESGLAVSAWDEDDAERGHRHALRAARVLMTAQTDSAHLGVATTSSAVLATLIAAGGIGDEWLARTVSRRFDHRFLPVAAKSGVTLGLSLVERGASYPASMPETRARVDGDGAVHLDGHAWFLQAPMNDAFLTAARTADGPALFLVSRHRSDGHVNGLRLERLKTTLGVRGEAIAEASLIDCEAVAVGTAETAGDLVARCLQALRFDAATIAAGIARGALARGVHHVRHRRIAGEALIDQPLMARVLADATLDTAAATALTIRLAHALDRAEVDEGEAAYARLVIPAARYWIAKTASAVTAEAIECLGGNGFVEDHELARYHRDALLPGLTGGAGNTLALDVLRFVEESPDGFAAAIGEIAVDLDRQSSAASADLIRSAAEACVADQGSARILIEQVALAAAAAALHRFAPRVITEAFTDTRLEGPWRASFGMLDGRFDARGIVDYAFPEG</sequence>
<dbReference type="InterPro" id="IPR041504">
    <property type="entry name" value="AidB_N"/>
</dbReference>
<evidence type="ECO:0000313" key="7">
    <source>
        <dbReference type="Proteomes" id="UP000292781"/>
    </source>
</evidence>
<evidence type="ECO:0000256" key="1">
    <source>
        <dbReference type="ARBA" id="ARBA00009347"/>
    </source>
</evidence>
<dbReference type="InterPro" id="IPR052904">
    <property type="entry name" value="Acyl-CoA_dehydrogenase-like"/>
</dbReference>
<dbReference type="PANTHER" id="PTHR42707:SF3">
    <property type="entry name" value="ACYL-COA DEHYDROGENASE AIDB-RELATED"/>
    <property type="match status" value="1"/>
</dbReference>
<keyword evidence="7" id="KW-1185">Reference proteome</keyword>
<reference evidence="6 7" key="1">
    <citation type="submission" date="2019-02" db="EMBL/GenBank/DDBJ databases">
        <title>Siculibacillus lacustris gen. nov., sp. nov., a new rosette-forming bacterium isolated from a freshwater crater lake (Lake St. Ana, Romania).</title>
        <authorList>
            <person name="Felfoldi T."/>
            <person name="Marton Z."/>
            <person name="Szabo A."/>
            <person name="Mentes A."/>
            <person name="Boka K."/>
            <person name="Marialigeti K."/>
            <person name="Mathe I."/>
            <person name="Koncz M."/>
            <person name="Schumann P."/>
            <person name="Toth E."/>
        </authorList>
    </citation>
    <scope>NUCLEOTIDE SEQUENCE [LARGE SCALE GENOMIC DNA]</scope>
    <source>
        <strain evidence="6 7">SA-279</strain>
    </source>
</reference>
<dbReference type="AlphaFoldDB" id="A0A4Q9VIY4"/>
<dbReference type="GO" id="GO:0003995">
    <property type="term" value="F:acyl-CoA dehydrogenase activity"/>
    <property type="evidence" value="ECO:0007669"/>
    <property type="project" value="InterPro"/>
</dbReference>
<evidence type="ECO:0000256" key="2">
    <source>
        <dbReference type="ARBA" id="ARBA00022630"/>
    </source>
</evidence>
<dbReference type="Pfam" id="PF00441">
    <property type="entry name" value="Acyl-CoA_dh_1"/>
    <property type="match status" value="1"/>
</dbReference>
<dbReference type="Gene3D" id="2.40.110.20">
    <property type="match status" value="1"/>
</dbReference>
<dbReference type="InterPro" id="IPR009100">
    <property type="entry name" value="AcylCoA_DH/oxidase_NM_dom_sf"/>
</dbReference>
<proteinExistence type="inferred from homology"/>
<dbReference type="InterPro" id="IPR009075">
    <property type="entry name" value="AcylCo_DH/oxidase_C"/>
</dbReference>
<dbReference type="Gene3D" id="6.10.250.600">
    <property type="match status" value="1"/>
</dbReference>
<comment type="caution">
    <text evidence="6">The sequence shown here is derived from an EMBL/GenBank/DDBJ whole genome shotgun (WGS) entry which is preliminary data.</text>
</comment>
<dbReference type="OrthoDB" id="9771038at2"/>
<feature type="domain" description="Adaptive response protein AidB N-terminal" evidence="5">
    <location>
        <begin position="14"/>
        <end position="168"/>
    </location>
</feature>
<accession>A0A4Q9VIY4</accession>
<dbReference type="Gene3D" id="1.20.140.10">
    <property type="entry name" value="Butyryl-CoA Dehydrogenase, subunit A, domain 3"/>
    <property type="match status" value="1"/>
</dbReference>
<dbReference type="InterPro" id="IPR006089">
    <property type="entry name" value="Acyl-CoA_DH_CS"/>
</dbReference>
<keyword evidence="3" id="KW-0274">FAD</keyword>
<name>A0A4Q9VIY4_9HYPH</name>
<protein>
    <submittedName>
        <fullName evidence="6">DNA alkylation response protein</fullName>
    </submittedName>
</protein>
<evidence type="ECO:0000259" key="5">
    <source>
        <dbReference type="Pfam" id="PF18158"/>
    </source>
</evidence>
<dbReference type="SUPFAM" id="SSF47203">
    <property type="entry name" value="Acyl-CoA dehydrogenase C-terminal domain-like"/>
    <property type="match status" value="1"/>
</dbReference>
<keyword evidence="2" id="KW-0285">Flavoprotein</keyword>
<organism evidence="6 7">
    <name type="scientific">Siculibacillus lacustris</name>
    <dbReference type="NCBI Taxonomy" id="1549641"/>
    <lineage>
        <taxon>Bacteria</taxon>
        <taxon>Pseudomonadati</taxon>
        <taxon>Pseudomonadota</taxon>
        <taxon>Alphaproteobacteria</taxon>
        <taxon>Hyphomicrobiales</taxon>
        <taxon>Ancalomicrobiaceae</taxon>
        <taxon>Siculibacillus</taxon>
    </lineage>
</organism>
<feature type="domain" description="Acyl-CoA dehydrogenase/oxidase C-terminal" evidence="4">
    <location>
        <begin position="293"/>
        <end position="440"/>
    </location>
</feature>
<dbReference type="RefSeq" id="WP_131311135.1">
    <property type="nucleotide sequence ID" value="NZ_SJFN01000035.1"/>
</dbReference>
<dbReference type="EMBL" id="SJFN01000035">
    <property type="protein sequence ID" value="TBW34296.1"/>
    <property type="molecule type" value="Genomic_DNA"/>
</dbReference>
<dbReference type="PROSITE" id="PS00073">
    <property type="entry name" value="ACYL_COA_DH_2"/>
    <property type="match status" value="1"/>
</dbReference>